<dbReference type="InterPro" id="IPR001312">
    <property type="entry name" value="Hexokinase"/>
</dbReference>
<dbReference type="GO" id="GO:0006096">
    <property type="term" value="P:glycolytic process"/>
    <property type="evidence" value="ECO:0007669"/>
    <property type="project" value="UniProtKB-UniPathway"/>
</dbReference>
<dbReference type="InterPro" id="IPR043129">
    <property type="entry name" value="ATPase_NBD"/>
</dbReference>
<evidence type="ECO:0000259" key="14">
    <source>
        <dbReference type="Pfam" id="PF00349"/>
    </source>
</evidence>
<keyword evidence="6 11" id="KW-0418">Kinase</keyword>
<dbReference type="AlphaFoldDB" id="A0A150GLG2"/>
<feature type="domain" description="Hexokinase C-terminal" evidence="15">
    <location>
        <begin position="267"/>
        <end position="540"/>
    </location>
</feature>
<dbReference type="GO" id="GO:0005524">
    <property type="term" value="F:ATP binding"/>
    <property type="evidence" value="ECO:0007669"/>
    <property type="project" value="UniProtKB-UniRule"/>
</dbReference>
<sequence length="547" mass="57397">MRLAFALPVLSTSALALAVALRKLDGPYPSSENEAKLQRLLKRYREQLIASPERLAELEAEFTAQVRDGLAKNVPVDGKHMMMLPTYVTRLPDGTETGECYALDLGGTNFRVMYVRLGEGPGELAACEVEEVALPREVYTGPGEALFDFLARTLSAFIARHHTQQPQSQPSPAAHNPDGKPAAGSAAGLPVVGFCFSFAVEQTGLASGRLLDWTKGFTCPGVVGNDPVALLSAALDRAGRPCRVAALLNDTVGVLAAQRYLDAHTDVGVIVGTGTNACYVERLAALTKWRPPAAAAPTAAAAGAAGGGEGGRGEGRTAVNMEWGAFFSTKLPRCMEDLSVDAASPNPGKYMFEKLLSGMFLGEAARRILLSLAREVPGLFPGPPLPDAEGASAAAGGATAAAPPPSLPGRLATPGSLSSAALAAIVEDRSWRLWATRRRLARELGVHRPSRRAAEVAQELTAMALLAVLRHNGWASASPPRPVTIAFDGAVYERFAAYRSMLTEAVSEQLGPERRAELAPLIRFALSHDGSALGAAVLAAAAVAEAQ</sequence>
<dbReference type="GO" id="GO:0006006">
    <property type="term" value="P:glucose metabolic process"/>
    <property type="evidence" value="ECO:0007669"/>
    <property type="project" value="TreeGrafter"/>
</dbReference>
<comment type="pathway">
    <text evidence="1">Carbohydrate degradation; glycolysis; D-glyceraldehyde 3-phosphate and glycerone phosphate from D-glucose: step 1/4.</text>
</comment>
<dbReference type="EMBL" id="LSYV01000016">
    <property type="protein sequence ID" value="KXZ50618.1"/>
    <property type="molecule type" value="Genomic_DNA"/>
</dbReference>
<keyword evidence="13" id="KW-0732">Signal</keyword>
<dbReference type="InterPro" id="IPR022672">
    <property type="entry name" value="Hexokinase_N"/>
</dbReference>
<comment type="caution">
    <text evidence="16">The sequence shown here is derived from an EMBL/GenBank/DDBJ whole genome shotgun (WGS) entry which is preliminary data.</text>
</comment>
<evidence type="ECO:0000256" key="13">
    <source>
        <dbReference type="SAM" id="SignalP"/>
    </source>
</evidence>
<dbReference type="STRING" id="33097.A0A150GLG2"/>
<protein>
    <recommendedName>
        <fullName evidence="11">Phosphotransferase</fullName>
        <ecNumber evidence="11">2.7.1.-</ecNumber>
    </recommendedName>
</protein>
<dbReference type="GO" id="GO:0001678">
    <property type="term" value="P:intracellular glucose homeostasis"/>
    <property type="evidence" value="ECO:0007669"/>
    <property type="project" value="InterPro"/>
</dbReference>
<keyword evidence="17" id="KW-1185">Reference proteome</keyword>
<evidence type="ECO:0000256" key="11">
    <source>
        <dbReference type="RuleBase" id="RU362007"/>
    </source>
</evidence>
<dbReference type="UniPathway" id="UPA00242"/>
<dbReference type="GO" id="GO:0008865">
    <property type="term" value="F:fructokinase activity"/>
    <property type="evidence" value="ECO:0007669"/>
    <property type="project" value="TreeGrafter"/>
</dbReference>
<evidence type="ECO:0000256" key="3">
    <source>
        <dbReference type="ARBA" id="ARBA00009225"/>
    </source>
</evidence>
<feature type="domain" description="Hexokinase N-terminal" evidence="14">
    <location>
        <begin position="41"/>
        <end position="260"/>
    </location>
</feature>
<name>A0A150GLG2_GONPE</name>
<dbReference type="UniPathway" id="UPA00109">
    <property type="reaction ID" value="UER00180"/>
</dbReference>
<evidence type="ECO:0000256" key="7">
    <source>
        <dbReference type="ARBA" id="ARBA00022840"/>
    </source>
</evidence>
<evidence type="ECO:0000256" key="8">
    <source>
        <dbReference type="ARBA" id="ARBA00023152"/>
    </source>
</evidence>
<feature type="region of interest" description="Disordered" evidence="12">
    <location>
        <begin position="161"/>
        <end position="182"/>
    </location>
</feature>
<reference evidence="17" key="1">
    <citation type="journal article" date="2016" name="Nat. Commun.">
        <title>The Gonium pectorale genome demonstrates co-option of cell cycle regulation during the evolution of multicellularity.</title>
        <authorList>
            <person name="Hanschen E.R."/>
            <person name="Marriage T.N."/>
            <person name="Ferris P.J."/>
            <person name="Hamaji T."/>
            <person name="Toyoda A."/>
            <person name="Fujiyama A."/>
            <person name="Neme R."/>
            <person name="Noguchi H."/>
            <person name="Minakuchi Y."/>
            <person name="Suzuki M."/>
            <person name="Kawai-Toyooka H."/>
            <person name="Smith D.R."/>
            <person name="Sparks H."/>
            <person name="Anderson J."/>
            <person name="Bakaric R."/>
            <person name="Luria V."/>
            <person name="Karger A."/>
            <person name="Kirschner M.W."/>
            <person name="Durand P.M."/>
            <person name="Michod R.E."/>
            <person name="Nozaki H."/>
            <person name="Olson B.J."/>
        </authorList>
    </citation>
    <scope>NUCLEOTIDE SEQUENCE [LARGE SCALE GENOMIC DNA]</scope>
    <source>
        <strain evidence="17">NIES-2863</strain>
    </source>
</reference>
<evidence type="ECO:0000256" key="10">
    <source>
        <dbReference type="ARBA" id="ARBA00047905"/>
    </source>
</evidence>
<dbReference type="PANTHER" id="PTHR19443">
    <property type="entry name" value="HEXOKINASE"/>
    <property type="match status" value="1"/>
</dbReference>
<dbReference type="GO" id="GO:0005536">
    <property type="term" value="F:D-glucose binding"/>
    <property type="evidence" value="ECO:0007669"/>
    <property type="project" value="InterPro"/>
</dbReference>
<proteinExistence type="inferred from homology"/>
<accession>A0A150GLG2</accession>
<evidence type="ECO:0000256" key="9">
    <source>
        <dbReference type="ARBA" id="ARBA00044613"/>
    </source>
</evidence>
<keyword evidence="8 11" id="KW-0324">Glycolysis</keyword>
<evidence type="ECO:0000256" key="1">
    <source>
        <dbReference type="ARBA" id="ARBA00004888"/>
    </source>
</evidence>
<comment type="catalytic activity">
    <reaction evidence="9">
        <text>a D-hexose + ATP = a D-hexose 6-phosphate + ADP + H(+)</text>
        <dbReference type="Rhea" id="RHEA:22740"/>
        <dbReference type="ChEBI" id="CHEBI:4194"/>
        <dbReference type="ChEBI" id="CHEBI:15378"/>
        <dbReference type="ChEBI" id="CHEBI:30616"/>
        <dbReference type="ChEBI" id="CHEBI:229467"/>
        <dbReference type="ChEBI" id="CHEBI:456216"/>
        <dbReference type="EC" id="2.7.1.1"/>
    </reaction>
    <physiologicalReaction direction="left-to-right" evidence="9">
        <dbReference type="Rhea" id="RHEA:22741"/>
    </physiologicalReaction>
</comment>
<dbReference type="InterPro" id="IPR022673">
    <property type="entry name" value="Hexokinase_C"/>
</dbReference>
<dbReference type="Pfam" id="PF00349">
    <property type="entry name" value="Hexokinase_1"/>
    <property type="match status" value="1"/>
</dbReference>
<comment type="catalytic activity">
    <reaction evidence="10">
        <text>D-fructose + ATP = D-fructose 6-phosphate + ADP + H(+)</text>
        <dbReference type="Rhea" id="RHEA:16125"/>
        <dbReference type="ChEBI" id="CHEBI:15378"/>
        <dbReference type="ChEBI" id="CHEBI:30616"/>
        <dbReference type="ChEBI" id="CHEBI:37721"/>
        <dbReference type="ChEBI" id="CHEBI:61527"/>
        <dbReference type="ChEBI" id="CHEBI:456216"/>
        <dbReference type="EC" id="2.7.1.1"/>
    </reaction>
    <physiologicalReaction direction="left-to-right" evidence="10">
        <dbReference type="Rhea" id="RHEA:16126"/>
    </physiologicalReaction>
</comment>
<evidence type="ECO:0000313" key="17">
    <source>
        <dbReference type="Proteomes" id="UP000075714"/>
    </source>
</evidence>
<dbReference type="GO" id="GO:0004340">
    <property type="term" value="F:glucokinase activity"/>
    <property type="evidence" value="ECO:0007669"/>
    <property type="project" value="TreeGrafter"/>
</dbReference>
<dbReference type="Proteomes" id="UP000075714">
    <property type="component" value="Unassembled WGS sequence"/>
</dbReference>
<feature type="region of interest" description="Disordered" evidence="12">
    <location>
        <begin position="383"/>
        <end position="410"/>
    </location>
</feature>
<dbReference type="PRINTS" id="PR00475">
    <property type="entry name" value="HEXOKINASE"/>
</dbReference>
<comment type="pathway">
    <text evidence="2">Carbohydrate metabolism; hexose metabolism.</text>
</comment>
<evidence type="ECO:0000256" key="2">
    <source>
        <dbReference type="ARBA" id="ARBA00005028"/>
    </source>
</evidence>
<gene>
    <name evidence="16" type="ORF">GPECTOR_15g301</name>
</gene>
<dbReference type="GO" id="GO:0005739">
    <property type="term" value="C:mitochondrion"/>
    <property type="evidence" value="ECO:0007669"/>
    <property type="project" value="TreeGrafter"/>
</dbReference>
<evidence type="ECO:0000256" key="6">
    <source>
        <dbReference type="ARBA" id="ARBA00022777"/>
    </source>
</evidence>
<dbReference type="PANTHER" id="PTHR19443:SF16">
    <property type="entry name" value="HEXOKINASE TYPE 1-RELATED"/>
    <property type="match status" value="1"/>
</dbReference>
<dbReference type="OrthoDB" id="419537at2759"/>
<keyword evidence="4 11" id="KW-0808">Transferase</keyword>
<dbReference type="SUPFAM" id="SSF53067">
    <property type="entry name" value="Actin-like ATPase domain"/>
    <property type="match status" value="2"/>
</dbReference>
<dbReference type="PROSITE" id="PS51748">
    <property type="entry name" value="HEXOKINASE_2"/>
    <property type="match status" value="1"/>
</dbReference>
<dbReference type="EC" id="2.7.1.-" evidence="11"/>
<evidence type="ECO:0000256" key="5">
    <source>
        <dbReference type="ARBA" id="ARBA00022741"/>
    </source>
</evidence>
<dbReference type="GO" id="GO:0005829">
    <property type="term" value="C:cytosol"/>
    <property type="evidence" value="ECO:0007669"/>
    <property type="project" value="TreeGrafter"/>
</dbReference>
<keyword evidence="7 11" id="KW-0067">ATP-binding</keyword>
<evidence type="ECO:0000256" key="12">
    <source>
        <dbReference type="SAM" id="MobiDB-lite"/>
    </source>
</evidence>
<dbReference type="Pfam" id="PF03727">
    <property type="entry name" value="Hexokinase_2"/>
    <property type="match status" value="1"/>
</dbReference>
<feature type="compositionally biased region" description="Low complexity" evidence="12">
    <location>
        <begin position="387"/>
        <end position="401"/>
    </location>
</feature>
<keyword evidence="5 11" id="KW-0547">Nucleotide-binding</keyword>
<evidence type="ECO:0000259" key="15">
    <source>
        <dbReference type="Pfam" id="PF03727"/>
    </source>
</evidence>
<evidence type="ECO:0000313" key="16">
    <source>
        <dbReference type="EMBL" id="KXZ50618.1"/>
    </source>
</evidence>
<feature type="signal peptide" evidence="13">
    <location>
        <begin position="1"/>
        <end position="16"/>
    </location>
</feature>
<evidence type="ECO:0000256" key="4">
    <source>
        <dbReference type="ARBA" id="ARBA00022679"/>
    </source>
</evidence>
<dbReference type="Gene3D" id="3.30.420.40">
    <property type="match status" value="1"/>
</dbReference>
<organism evidence="16 17">
    <name type="scientific">Gonium pectorale</name>
    <name type="common">Green alga</name>
    <dbReference type="NCBI Taxonomy" id="33097"/>
    <lineage>
        <taxon>Eukaryota</taxon>
        <taxon>Viridiplantae</taxon>
        <taxon>Chlorophyta</taxon>
        <taxon>core chlorophytes</taxon>
        <taxon>Chlorophyceae</taxon>
        <taxon>CS clade</taxon>
        <taxon>Chlamydomonadales</taxon>
        <taxon>Volvocaceae</taxon>
        <taxon>Gonium</taxon>
    </lineage>
</organism>
<dbReference type="Gene3D" id="3.40.367.20">
    <property type="match status" value="1"/>
</dbReference>
<feature type="chain" id="PRO_5007562122" description="Phosphotransferase" evidence="13">
    <location>
        <begin position="17"/>
        <end position="547"/>
    </location>
</feature>
<comment type="similarity">
    <text evidence="3 11">Belongs to the hexokinase family.</text>
</comment>